<feature type="signal peptide" evidence="3">
    <location>
        <begin position="1"/>
        <end position="24"/>
    </location>
</feature>
<evidence type="ECO:0000259" key="5">
    <source>
        <dbReference type="Pfam" id="PF25944"/>
    </source>
</evidence>
<dbReference type="InterPro" id="IPR058625">
    <property type="entry name" value="MdtA-like_BSH"/>
</dbReference>
<feature type="chain" id="PRO_5020249584" evidence="3">
    <location>
        <begin position="25"/>
        <end position="379"/>
    </location>
</feature>
<dbReference type="Gene3D" id="1.10.287.470">
    <property type="entry name" value="Helix hairpin bin"/>
    <property type="match status" value="1"/>
</dbReference>
<dbReference type="SUPFAM" id="SSF111369">
    <property type="entry name" value="HlyD-like secretion proteins"/>
    <property type="match status" value="1"/>
</dbReference>
<dbReference type="OrthoDB" id="9801814at2"/>
<comment type="subcellular location">
    <subcellularLocation>
        <location evidence="1">Cell envelope</location>
    </subcellularLocation>
</comment>
<dbReference type="Gene3D" id="2.40.50.100">
    <property type="match status" value="1"/>
</dbReference>
<dbReference type="GO" id="GO:0030313">
    <property type="term" value="C:cell envelope"/>
    <property type="evidence" value="ECO:0007669"/>
    <property type="project" value="UniProtKB-SubCell"/>
</dbReference>
<dbReference type="NCBIfam" id="TIGR01730">
    <property type="entry name" value="RND_mfp"/>
    <property type="match status" value="1"/>
</dbReference>
<dbReference type="GO" id="GO:0005886">
    <property type="term" value="C:plasma membrane"/>
    <property type="evidence" value="ECO:0007669"/>
    <property type="project" value="TreeGrafter"/>
</dbReference>
<sequence>MKKQITKWLPTAKVMSLFSVLLLASCAGKDAGQEEGAGMTPLETDFIQLSAGDANSTHSYPGSIEGSVNVDIKAQVTGYLEAVYVKEGDYVQKGQNLFRIKGEVFQEQVANSDAGLKAALAAQTSAKIEVEKLKPLVEGKVVSEVQLKEAQARYTAAIAQVAQAKATLGSSKINADFTLIKAPVSGFISRIPNRIGNLVTPSDATPLTTLSEINTVNVYFSMSESDYITYKKETQTEKSVTLILADGSAYEHKGKLEAASGNIDRTTGSMPMKALFVNPDKLLRSGGTGRVVIDHIQNNVIQIPRTSTKDIQDKFFVYKLTDSNTVAMLPIRVSGNSGNSFLVKSGLQPGDKIAINRIDALTHGMKVVPKIIKTSKTTK</sequence>
<dbReference type="GO" id="GO:0022857">
    <property type="term" value="F:transmembrane transporter activity"/>
    <property type="evidence" value="ECO:0007669"/>
    <property type="project" value="InterPro"/>
</dbReference>
<dbReference type="GO" id="GO:0046677">
    <property type="term" value="P:response to antibiotic"/>
    <property type="evidence" value="ECO:0007669"/>
    <property type="project" value="TreeGrafter"/>
</dbReference>
<dbReference type="Proteomes" id="UP000307507">
    <property type="component" value="Unassembled WGS sequence"/>
</dbReference>
<dbReference type="InterPro" id="IPR058626">
    <property type="entry name" value="MdtA-like_b-barrel"/>
</dbReference>
<dbReference type="PROSITE" id="PS51257">
    <property type="entry name" value="PROKAR_LIPOPROTEIN"/>
    <property type="match status" value="1"/>
</dbReference>
<evidence type="ECO:0000313" key="7">
    <source>
        <dbReference type="EMBL" id="THF53314.1"/>
    </source>
</evidence>
<dbReference type="EMBL" id="SSNZ01000001">
    <property type="protein sequence ID" value="THF53314.1"/>
    <property type="molecule type" value="Genomic_DNA"/>
</dbReference>
<dbReference type="Gene3D" id="2.40.30.170">
    <property type="match status" value="1"/>
</dbReference>
<dbReference type="Pfam" id="PF25967">
    <property type="entry name" value="RND-MFP_C"/>
    <property type="match status" value="1"/>
</dbReference>
<keyword evidence="8" id="KW-1185">Reference proteome</keyword>
<feature type="domain" description="Multidrug resistance protein MdtA-like beta-barrel" evidence="5">
    <location>
        <begin position="215"/>
        <end position="294"/>
    </location>
</feature>
<evidence type="ECO:0000256" key="2">
    <source>
        <dbReference type="ARBA" id="ARBA00009477"/>
    </source>
</evidence>
<dbReference type="RefSeq" id="WP_136401837.1">
    <property type="nucleotide sequence ID" value="NZ_SSNZ01000001.1"/>
</dbReference>
<accession>A0A4S4A4A7</accession>
<evidence type="ECO:0000313" key="8">
    <source>
        <dbReference type="Proteomes" id="UP000307507"/>
    </source>
</evidence>
<dbReference type="InterPro" id="IPR006143">
    <property type="entry name" value="RND_pump_MFP"/>
</dbReference>
<comment type="similarity">
    <text evidence="2">Belongs to the membrane fusion protein (MFP) (TC 8.A.1) family.</text>
</comment>
<dbReference type="Pfam" id="PF25917">
    <property type="entry name" value="BSH_RND"/>
    <property type="match status" value="1"/>
</dbReference>
<keyword evidence="3" id="KW-0732">Signal</keyword>
<evidence type="ECO:0000256" key="1">
    <source>
        <dbReference type="ARBA" id="ARBA00004196"/>
    </source>
</evidence>
<evidence type="ECO:0000256" key="3">
    <source>
        <dbReference type="SAM" id="SignalP"/>
    </source>
</evidence>
<dbReference type="AlphaFoldDB" id="A0A4S4A4A7"/>
<feature type="domain" description="Multidrug resistance protein MdtA-like C-terminal permuted SH3" evidence="6">
    <location>
        <begin position="299"/>
        <end position="359"/>
    </location>
</feature>
<protein>
    <submittedName>
        <fullName evidence="7">Efflux RND transporter periplasmic adaptor subunit</fullName>
    </submittedName>
</protein>
<proteinExistence type="inferred from homology"/>
<dbReference type="PANTHER" id="PTHR30158:SF23">
    <property type="entry name" value="MULTIDRUG RESISTANCE PROTEIN MEXA"/>
    <property type="match status" value="1"/>
</dbReference>
<name>A0A4S4A4A7_9FLAO</name>
<dbReference type="PANTHER" id="PTHR30158">
    <property type="entry name" value="ACRA/E-RELATED COMPONENT OF DRUG EFFLUX TRANSPORTER"/>
    <property type="match status" value="1"/>
</dbReference>
<dbReference type="Gene3D" id="2.40.420.20">
    <property type="match status" value="1"/>
</dbReference>
<gene>
    <name evidence="7" type="ORF">E6C50_03685</name>
</gene>
<comment type="caution">
    <text evidence="7">The sequence shown here is derived from an EMBL/GenBank/DDBJ whole genome shotgun (WGS) entry which is preliminary data.</text>
</comment>
<feature type="domain" description="Multidrug resistance protein MdtA-like barrel-sandwich hybrid" evidence="4">
    <location>
        <begin position="70"/>
        <end position="209"/>
    </location>
</feature>
<evidence type="ECO:0000259" key="4">
    <source>
        <dbReference type="Pfam" id="PF25917"/>
    </source>
</evidence>
<organism evidence="7 8">
    <name type="scientific">Flavobacterium supellecticarium</name>
    <dbReference type="NCBI Taxonomy" id="2565924"/>
    <lineage>
        <taxon>Bacteria</taxon>
        <taxon>Pseudomonadati</taxon>
        <taxon>Bacteroidota</taxon>
        <taxon>Flavobacteriia</taxon>
        <taxon>Flavobacteriales</taxon>
        <taxon>Flavobacteriaceae</taxon>
        <taxon>Flavobacterium</taxon>
    </lineage>
</organism>
<dbReference type="Pfam" id="PF25944">
    <property type="entry name" value="Beta-barrel_RND"/>
    <property type="match status" value="1"/>
</dbReference>
<evidence type="ECO:0000259" key="6">
    <source>
        <dbReference type="Pfam" id="PF25967"/>
    </source>
</evidence>
<dbReference type="InterPro" id="IPR058627">
    <property type="entry name" value="MdtA-like_C"/>
</dbReference>
<reference evidence="7 8" key="1">
    <citation type="submission" date="2019-04" db="EMBL/GenBank/DDBJ databases">
        <title>Flavobacterium sp. nov. isolated from construction timber.</title>
        <authorList>
            <person name="Lin S.-Y."/>
            <person name="Chang C.-T."/>
            <person name="Young C.-C."/>
        </authorList>
    </citation>
    <scope>NUCLEOTIDE SEQUENCE [LARGE SCALE GENOMIC DNA]</scope>
    <source>
        <strain evidence="7 8">CC-CTC003</strain>
    </source>
</reference>